<reference evidence="1 2" key="1">
    <citation type="submission" date="2015-03" db="EMBL/GenBank/DDBJ databases">
        <title>Draft genome sequence of Luteibacter yeojuensis strain SU11.</title>
        <authorList>
            <person name="Sulaiman J."/>
            <person name="Priya K."/>
            <person name="Chan K.-G."/>
        </authorList>
    </citation>
    <scope>NUCLEOTIDE SEQUENCE [LARGE SCALE GENOMIC DNA]</scope>
    <source>
        <strain evidence="1 2">SU11</strain>
    </source>
</reference>
<dbReference type="PATRIC" id="fig|345309.4.peg.842"/>
<dbReference type="EMBL" id="JZRB01000016">
    <property type="protein sequence ID" value="KJV35262.1"/>
    <property type="molecule type" value="Genomic_DNA"/>
</dbReference>
<dbReference type="SUPFAM" id="SSF52047">
    <property type="entry name" value="RNI-like"/>
    <property type="match status" value="1"/>
</dbReference>
<dbReference type="InterPro" id="IPR047722">
    <property type="entry name" value="STM4015-like"/>
</dbReference>
<keyword evidence="2" id="KW-1185">Reference proteome</keyword>
<accession>A0A0F3KWC6</accession>
<dbReference type="OrthoDB" id="9781345at2"/>
<gene>
    <name evidence="1" type="ORF">VI08_08135</name>
</gene>
<dbReference type="NCBIfam" id="NF038076">
    <property type="entry name" value="fam_STM4015"/>
    <property type="match status" value="1"/>
</dbReference>
<dbReference type="Proteomes" id="UP000033651">
    <property type="component" value="Unassembled WGS sequence"/>
</dbReference>
<protein>
    <recommendedName>
        <fullName evidence="3">Leucine rich repeat (LRR) protein</fullName>
    </recommendedName>
</protein>
<sequence>MTIGEHTQVYRGKKVVDFSMGGAPDAGDVVYRLVQEYDSKESQAELLADFFSKVAPASVEALVIGVWSEAYDKGPEGYLDGLIARRGELSNLKALFVGDMTFEDCEISWIIQAPYNALLDAFPGLAALRVRGSSKLGLEPFEHAGLQELAIECGGLPSDIVDAIAASTLPALHTLELWLGDDNYGFDGDLALYQRLLGAIDPGRLRHLGLRDASITDELAVWLAGETWLGSLDTLDLSLGTIGDVGAKALCESPNLGRLQRIDLSHHYISEAWQQKLAALPCTVVLDEPTTEDEGDRYVAVSE</sequence>
<dbReference type="Gene3D" id="3.80.10.10">
    <property type="entry name" value="Ribonuclease Inhibitor"/>
    <property type="match status" value="1"/>
</dbReference>
<evidence type="ECO:0008006" key="3">
    <source>
        <dbReference type="Google" id="ProtNLM"/>
    </source>
</evidence>
<dbReference type="AlphaFoldDB" id="A0A0F3KWC6"/>
<name>A0A0F3KWC6_9GAMM</name>
<evidence type="ECO:0000313" key="2">
    <source>
        <dbReference type="Proteomes" id="UP000033651"/>
    </source>
</evidence>
<dbReference type="RefSeq" id="WP_045829076.1">
    <property type="nucleotide sequence ID" value="NZ_JZRB01000016.1"/>
</dbReference>
<comment type="caution">
    <text evidence="1">The sequence shown here is derived from an EMBL/GenBank/DDBJ whole genome shotgun (WGS) entry which is preliminary data.</text>
</comment>
<proteinExistence type="predicted"/>
<organism evidence="1 2">
    <name type="scientific">Luteibacter yeojuensis</name>
    <dbReference type="NCBI Taxonomy" id="345309"/>
    <lineage>
        <taxon>Bacteria</taxon>
        <taxon>Pseudomonadati</taxon>
        <taxon>Pseudomonadota</taxon>
        <taxon>Gammaproteobacteria</taxon>
        <taxon>Lysobacterales</taxon>
        <taxon>Rhodanobacteraceae</taxon>
        <taxon>Luteibacter</taxon>
    </lineage>
</organism>
<dbReference type="InterPro" id="IPR032675">
    <property type="entry name" value="LRR_dom_sf"/>
</dbReference>
<evidence type="ECO:0000313" key="1">
    <source>
        <dbReference type="EMBL" id="KJV35262.1"/>
    </source>
</evidence>